<comment type="caution">
    <text evidence="3">The sequence shown here is derived from an EMBL/GenBank/DDBJ whole genome shotgun (WGS) entry which is preliminary data.</text>
</comment>
<reference evidence="3 4" key="1">
    <citation type="journal article" date="2015" name="G3 (Bethesda)">
        <title>Insights into Ongoing Evolution of the Hexachlorocyclohexane Catabolic Pathway from Comparative Genomics of Ten Sphingomonadaceae Strains.</title>
        <authorList>
            <person name="Pearce S.L."/>
            <person name="Oakeshott J.G."/>
            <person name="Pandey G."/>
        </authorList>
    </citation>
    <scope>NUCLEOTIDE SEQUENCE [LARGE SCALE GENOMIC DNA]</scope>
    <source>
        <strain evidence="3 4">LL02</strain>
    </source>
</reference>
<organism evidence="3 4">
    <name type="scientific">Novosphingobium barchaimii LL02</name>
    <dbReference type="NCBI Taxonomy" id="1114963"/>
    <lineage>
        <taxon>Bacteria</taxon>
        <taxon>Pseudomonadati</taxon>
        <taxon>Pseudomonadota</taxon>
        <taxon>Alphaproteobacteria</taxon>
        <taxon>Sphingomonadales</taxon>
        <taxon>Sphingomonadaceae</taxon>
        <taxon>Novosphingobium</taxon>
    </lineage>
</organism>
<dbReference type="PATRIC" id="fig|1114963.3.peg.3519"/>
<evidence type="ECO:0000313" key="4">
    <source>
        <dbReference type="Proteomes" id="UP000052268"/>
    </source>
</evidence>
<dbReference type="InterPro" id="IPR013610">
    <property type="entry name" value="ArdC_N"/>
</dbReference>
<dbReference type="GO" id="GO:0003697">
    <property type="term" value="F:single-stranded DNA binding"/>
    <property type="evidence" value="ECO:0007669"/>
    <property type="project" value="InterPro"/>
</dbReference>
<feature type="domain" description="Polyvalent protein metallopeptidase" evidence="2">
    <location>
        <begin position="154"/>
        <end position="276"/>
    </location>
</feature>
<sequence>MSERQSLYGEVTARIIAELEEGRLPWVQPWDACKCPCMMPANAVSARVYSGINVLILWAAGVGGGFFSQRWLTYKQAAAAGGNVRRGEKGTVICYADRFTPKDEAVRVQSEGGEARTVAFLKRFVVFNIDQCEGLGEDMAGGLVLPDPVLAIAEADRIIAGSGADFRIGGSEAFYAPGPDFVQVPPQVAFREPINWYRTALHELGHYVGGKGRLERDQSGVFGSTSYAREELVAEMTAAFACASLGIQPTVRHADYIGAWLEVLRADDKAIFRAASAASKGADWLLACGEDRP</sequence>
<accession>A0A0J7XN58</accession>
<dbReference type="InterPro" id="IPR017113">
    <property type="entry name" value="Antirestriction_ArdC"/>
</dbReference>
<protein>
    <submittedName>
        <fullName evidence="3">Antirepressor</fullName>
    </submittedName>
</protein>
<dbReference type="PIRSF" id="PIRSF037112">
    <property type="entry name" value="Antirestriction_ArdC"/>
    <property type="match status" value="1"/>
</dbReference>
<name>A0A0J7XN58_9SPHN</name>
<dbReference type="InterPro" id="IPR041459">
    <property type="entry name" value="MPTase-PolyVal"/>
</dbReference>
<dbReference type="AlphaFoldDB" id="A0A0J7XN58"/>
<evidence type="ECO:0000259" key="1">
    <source>
        <dbReference type="Pfam" id="PF08401"/>
    </source>
</evidence>
<dbReference type="OrthoDB" id="9792687at2"/>
<dbReference type="EMBL" id="JACU01000008">
    <property type="protein sequence ID" value="KMS52518.1"/>
    <property type="molecule type" value="Genomic_DNA"/>
</dbReference>
<keyword evidence="4" id="KW-1185">Reference proteome</keyword>
<feature type="domain" description="N-terminal" evidence="1">
    <location>
        <begin position="6"/>
        <end position="127"/>
    </location>
</feature>
<dbReference type="Pfam" id="PF18818">
    <property type="entry name" value="MPTase-PolyVal"/>
    <property type="match status" value="1"/>
</dbReference>
<evidence type="ECO:0000313" key="3">
    <source>
        <dbReference type="EMBL" id="KMS52518.1"/>
    </source>
</evidence>
<dbReference type="RefSeq" id="WP_059152609.1">
    <property type="nucleotide sequence ID" value="NZ_KQ130456.1"/>
</dbReference>
<gene>
    <name evidence="3" type="ORF">V474_23375</name>
</gene>
<dbReference type="Proteomes" id="UP000052268">
    <property type="component" value="Unassembled WGS sequence"/>
</dbReference>
<dbReference type="Pfam" id="PF08401">
    <property type="entry name" value="ArdcN"/>
    <property type="match status" value="1"/>
</dbReference>
<evidence type="ECO:0000259" key="2">
    <source>
        <dbReference type="Pfam" id="PF18818"/>
    </source>
</evidence>
<proteinExistence type="predicted"/>